<evidence type="ECO:0000256" key="10">
    <source>
        <dbReference type="RuleBase" id="RU361169"/>
    </source>
</evidence>
<keyword evidence="5 10" id="KW-0378">Hydrolase</keyword>
<dbReference type="InterPro" id="IPR011050">
    <property type="entry name" value="Pectin_lyase_fold/virulence"/>
</dbReference>
<dbReference type="EMBL" id="AVOT02004707">
    <property type="protein sequence ID" value="MBW0477130.1"/>
    <property type="molecule type" value="Genomic_DNA"/>
</dbReference>
<dbReference type="PANTHER" id="PTHR31736:SF19">
    <property type="entry name" value="PECTIN LYASE SUPERFAMILY PROTEIN-RELATED"/>
    <property type="match status" value="1"/>
</dbReference>
<evidence type="ECO:0000256" key="2">
    <source>
        <dbReference type="ARBA" id="ARBA00008834"/>
    </source>
</evidence>
<dbReference type="GO" id="GO:0046576">
    <property type="term" value="F:rhamnogalacturonan alpha-L-rhamnopyranosyl-(1-&gt;4)-alpha-D-galactopyranosyluronide lyase activity"/>
    <property type="evidence" value="ECO:0007669"/>
    <property type="project" value="UniProtKB-ARBA"/>
</dbReference>
<evidence type="ECO:0000256" key="5">
    <source>
        <dbReference type="ARBA" id="ARBA00022801"/>
    </source>
</evidence>
<keyword evidence="9" id="KW-0961">Cell wall biogenesis/degradation</keyword>
<dbReference type="OrthoDB" id="2268901at2759"/>
<gene>
    <name evidence="11" type="ORF">O181_016845</name>
</gene>
<sequence>MPGCRQLLLNSKDRLILARRRSINGFRVSIRALEVSQAPFSSVNFDLLAIFDFFRPSFQIQICVKFCYKNVYKVVLPAITPVACKSNMKFFTHIPFILGFLAVLHPSCNAKVCNVLDYGAVADGQTDVGPAIIKAFNDCKTQTTGDPADTVVLVPRGDYSIGSNVVMMKGKAITFTFDGTLNLIYSTTLTKNMISFIRFEQLVVNGKGRFNGNGMRYRPNGSLKRSPQRPRLVRIENSIDVDYSGFNLFESPMYHLTLYNVTNANVHDFEIHGPDIGTTDGITVAGWNISVHDVVVEGGDECVSVKSPSDGVTVKDVTCIKTDGCSLGSMGPGARGYSINNVRFENINLTDASNGIIVKSYKNAQGAIDNLTCINFSLTRVAYAIKLDSSWGNTKWDQTRFRQKRALAGQRWTNFRFISFRGTAKGPRQVVTINCDQKEQCTGLVFKDIQVTGTKIPKPKFVAGCGSYDSASTEALGPLRAC</sequence>
<dbReference type="SUPFAM" id="SSF51126">
    <property type="entry name" value="Pectin lyase-like"/>
    <property type="match status" value="1"/>
</dbReference>
<organism evidence="11 12">
    <name type="scientific">Austropuccinia psidii MF-1</name>
    <dbReference type="NCBI Taxonomy" id="1389203"/>
    <lineage>
        <taxon>Eukaryota</taxon>
        <taxon>Fungi</taxon>
        <taxon>Dikarya</taxon>
        <taxon>Basidiomycota</taxon>
        <taxon>Pucciniomycotina</taxon>
        <taxon>Pucciniomycetes</taxon>
        <taxon>Pucciniales</taxon>
        <taxon>Sphaerophragmiaceae</taxon>
        <taxon>Austropuccinia</taxon>
    </lineage>
</organism>
<evidence type="ECO:0000256" key="8">
    <source>
        <dbReference type="ARBA" id="ARBA00023295"/>
    </source>
</evidence>
<dbReference type="GO" id="GO:0004650">
    <property type="term" value="F:polygalacturonase activity"/>
    <property type="evidence" value="ECO:0007669"/>
    <property type="project" value="InterPro"/>
</dbReference>
<dbReference type="Proteomes" id="UP000765509">
    <property type="component" value="Unassembled WGS sequence"/>
</dbReference>
<comment type="similarity">
    <text evidence="2 10">Belongs to the glycosyl hydrolase 28 family.</text>
</comment>
<evidence type="ECO:0000256" key="4">
    <source>
        <dbReference type="ARBA" id="ARBA00022729"/>
    </source>
</evidence>
<accession>A0A9Q3GSF0</accession>
<dbReference type="GO" id="GO:0005975">
    <property type="term" value="P:carbohydrate metabolic process"/>
    <property type="evidence" value="ECO:0007669"/>
    <property type="project" value="InterPro"/>
</dbReference>
<keyword evidence="6" id="KW-1015">Disulfide bond</keyword>
<dbReference type="GO" id="GO:0071555">
    <property type="term" value="P:cell wall organization"/>
    <property type="evidence" value="ECO:0007669"/>
    <property type="project" value="UniProtKB-KW"/>
</dbReference>
<keyword evidence="7" id="KW-0325">Glycoprotein</keyword>
<evidence type="ECO:0000313" key="12">
    <source>
        <dbReference type="Proteomes" id="UP000765509"/>
    </source>
</evidence>
<evidence type="ECO:0000256" key="6">
    <source>
        <dbReference type="ARBA" id="ARBA00023157"/>
    </source>
</evidence>
<dbReference type="InterPro" id="IPR012334">
    <property type="entry name" value="Pectin_lyas_fold"/>
</dbReference>
<evidence type="ECO:0000256" key="1">
    <source>
        <dbReference type="ARBA" id="ARBA00004613"/>
    </source>
</evidence>
<evidence type="ECO:0000256" key="9">
    <source>
        <dbReference type="ARBA" id="ARBA00023316"/>
    </source>
</evidence>
<dbReference type="Pfam" id="PF00295">
    <property type="entry name" value="Glyco_hydro_28"/>
    <property type="match status" value="1"/>
</dbReference>
<comment type="subcellular location">
    <subcellularLocation>
        <location evidence="1">Secreted</location>
    </subcellularLocation>
</comment>
<keyword evidence="8 10" id="KW-0326">Glycosidase</keyword>
<evidence type="ECO:0000256" key="3">
    <source>
        <dbReference type="ARBA" id="ARBA00022525"/>
    </source>
</evidence>
<evidence type="ECO:0000313" key="11">
    <source>
        <dbReference type="EMBL" id="MBW0477130.1"/>
    </source>
</evidence>
<dbReference type="Gene3D" id="2.160.20.10">
    <property type="entry name" value="Single-stranded right-handed beta-helix, Pectin lyase-like"/>
    <property type="match status" value="1"/>
</dbReference>
<reference evidence="11" key="1">
    <citation type="submission" date="2021-03" db="EMBL/GenBank/DDBJ databases">
        <title>Draft genome sequence of rust myrtle Austropuccinia psidii MF-1, a brazilian biotype.</title>
        <authorList>
            <person name="Quecine M.C."/>
            <person name="Pachon D.M.R."/>
            <person name="Bonatelli M.L."/>
            <person name="Correr F.H."/>
            <person name="Franceschini L.M."/>
            <person name="Leite T.F."/>
            <person name="Margarido G.R.A."/>
            <person name="Almeida C.A."/>
            <person name="Ferrarezi J.A."/>
            <person name="Labate C.A."/>
        </authorList>
    </citation>
    <scope>NUCLEOTIDE SEQUENCE</scope>
    <source>
        <strain evidence="11">MF-1</strain>
    </source>
</reference>
<keyword evidence="4" id="KW-0732">Signal</keyword>
<protein>
    <recommendedName>
        <fullName evidence="13">Glycoside hydrolase family 28 protein</fullName>
    </recommendedName>
</protein>
<evidence type="ECO:0000256" key="7">
    <source>
        <dbReference type="ARBA" id="ARBA00023180"/>
    </source>
</evidence>
<dbReference type="InterPro" id="IPR000743">
    <property type="entry name" value="Glyco_hydro_28"/>
</dbReference>
<dbReference type="AlphaFoldDB" id="A0A9Q3GSF0"/>
<dbReference type="GO" id="GO:0005576">
    <property type="term" value="C:extracellular region"/>
    <property type="evidence" value="ECO:0007669"/>
    <property type="project" value="UniProtKB-SubCell"/>
</dbReference>
<keyword evidence="12" id="KW-1185">Reference proteome</keyword>
<keyword evidence="3" id="KW-0964">Secreted</keyword>
<evidence type="ECO:0008006" key="13">
    <source>
        <dbReference type="Google" id="ProtNLM"/>
    </source>
</evidence>
<proteinExistence type="inferred from homology"/>
<name>A0A9Q3GSF0_9BASI</name>
<comment type="caution">
    <text evidence="11">The sequence shown here is derived from an EMBL/GenBank/DDBJ whole genome shotgun (WGS) entry which is preliminary data.</text>
</comment>
<dbReference type="PANTHER" id="PTHR31736">
    <property type="match status" value="1"/>
</dbReference>